<evidence type="ECO:0000256" key="1">
    <source>
        <dbReference type="SAM" id="Coils"/>
    </source>
</evidence>
<proteinExistence type="predicted"/>
<dbReference type="EMBL" id="JAUEDM010000004">
    <property type="protein sequence ID" value="KAK3319066.1"/>
    <property type="molecule type" value="Genomic_DNA"/>
</dbReference>
<protein>
    <submittedName>
        <fullName evidence="2">Uncharacterized protein</fullName>
    </submittedName>
</protein>
<gene>
    <name evidence="2" type="ORF">B0H66DRAFT_533569</name>
</gene>
<reference evidence="2" key="1">
    <citation type="journal article" date="2023" name="Mol. Phylogenet. Evol.">
        <title>Genome-scale phylogeny and comparative genomics of the fungal order Sordariales.</title>
        <authorList>
            <person name="Hensen N."/>
            <person name="Bonometti L."/>
            <person name="Westerberg I."/>
            <person name="Brannstrom I.O."/>
            <person name="Guillou S."/>
            <person name="Cros-Aarteil S."/>
            <person name="Calhoun S."/>
            <person name="Haridas S."/>
            <person name="Kuo A."/>
            <person name="Mondo S."/>
            <person name="Pangilinan J."/>
            <person name="Riley R."/>
            <person name="LaButti K."/>
            <person name="Andreopoulos B."/>
            <person name="Lipzen A."/>
            <person name="Chen C."/>
            <person name="Yan M."/>
            <person name="Daum C."/>
            <person name="Ng V."/>
            <person name="Clum A."/>
            <person name="Steindorff A."/>
            <person name="Ohm R.A."/>
            <person name="Martin F."/>
            <person name="Silar P."/>
            <person name="Natvig D.O."/>
            <person name="Lalanne C."/>
            <person name="Gautier V."/>
            <person name="Ament-Velasquez S.L."/>
            <person name="Kruys A."/>
            <person name="Hutchinson M.I."/>
            <person name="Powell A.J."/>
            <person name="Barry K."/>
            <person name="Miller A.N."/>
            <person name="Grigoriev I.V."/>
            <person name="Debuchy R."/>
            <person name="Gladieux P."/>
            <person name="Hiltunen Thoren M."/>
            <person name="Johannesson H."/>
        </authorList>
    </citation>
    <scope>NUCLEOTIDE SEQUENCE</scope>
    <source>
        <strain evidence="2">CBS 118394</strain>
    </source>
</reference>
<keyword evidence="3" id="KW-1185">Reference proteome</keyword>
<organism evidence="2 3">
    <name type="scientific">Apodospora peruviana</name>
    <dbReference type="NCBI Taxonomy" id="516989"/>
    <lineage>
        <taxon>Eukaryota</taxon>
        <taxon>Fungi</taxon>
        <taxon>Dikarya</taxon>
        <taxon>Ascomycota</taxon>
        <taxon>Pezizomycotina</taxon>
        <taxon>Sordariomycetes</taxon>
        <taxon>Sordariomycetidae</taxon>
        <taxon>Sordariales</taxon>
        <taxon>Lasiosphaeriaceae</taxon>
        <taxon>Apodospora</taxon>
    </lineage>
</organism>
<feature type="coiled-coil region" evidence="1">
    <location>
        <begin position="31"/>
        <end position="136"/>
    </location>
</feature>
<comment type="caution">
    <text evidence="2">The sequence shown here is derived from an EMBL/GenBank/DDBJ whole genome shotgun (WGS) entry which is preliminary data.</text>
</comment>
<evidence type="ECO:0000313" key="2">
    <source>
        <dbReference type="EMBL" id="KAK3319066.1"/>
    </source>
</evidence>
<name>A0AAE0M4I2_9PEZI</name>
<accession>A0AAE0M4I2</accession>
<evidence type="ECO:0000313" key="3">
    <source>
        <dbReference type="Proteomes" id="UP001283341"/>
    </source>
</evidence>
<dbReference type="Proteomes" id="UP001283341">
    <property type="component" value="Unassembled WGS sequence"/>
</dbReference>
<sequence>MSAFNTPFLGTLKQDFDTKAQEEKLKVEADLETANIKITDLQAALKATKANAEAEVEDANDQATDLKEALKESNANAKKYQDDRDKAEAMLLSYENKGQAVLAHYQSIIDDLNVKLATANQELANKDEAFEKLVNRKKAEFEEELEYYKKQAEVHQYKLDSYREVNNDNAIMLAKLYDELSWMDISHQKKIGCLKNKLRDLGIHEDALLKLFKTD</sequence>
<reference evidence="2" key="2">
    <citation type="submission" date="2023-06" db="EMBL/GenBank/DDBJ databases">
        <authorList>
            <consortium name="Lawrence Berkeley National Laboratory"/>
            <person name="Haridas S."/>
            <person name="Hensen N."/>
            <person name="Bonometti L."/>
            <person name="Westerberg I."/>
            <person name="Brannstrom I.O."/>
            <person name="Guillou S."/>
            <person name="Cros-Aarteil S."/>
            <person name="Calhoun S."/>
            <person name="Kuo A."/>
            <person name="Mondo S."/>
            <person name="Pangilinan J."/>
            <person name="Riley R."/>
            <person name="Labutti K."/>
            <person name="Andreopoulos B."/>
            <person name="Lipzen A."/>
            <person name="Chen C."/>
            <person name="Yanf M."/>
            <person name="Daum C."/>
            <person name="Ng V."/>
            <person name="Clum A."/>
            <person name="Steindorff A."/>
            <person name="Ohm R."/>
            <person name="Martin F."/>
            <person name="Silar P."/>
            <person name="Natvig D."/>
            <person name="Lalanne C."/>
            <person name="Gautier V."/>
            <person name="Ament-Velasquez S.L."/>
            <person name="Kruys A."/>
            <person name="Hutchinson M.I."/>
            <person name="Powell A.J."/>
            <person name="Barry K."/>
            <person name="Miller A.N."/>
            <person name="Grigoriev I.V."/>
            <person name="Debuchy R."/>
            <person name="Gladieux P."/>
            <person name="Thoren M.H."/>
            <person name="Johannesson H."/>
        </authorList>
    </citation>
    <scope>NUCLEOTIDE SEQUENCE</scope>
    <source>
        <strain evidence="2">CBS 118394</strain>
    </source>
</reference>
<keyword evidence="1" id="KW-0175">Coiled coil</keyword>
<dbReference type="AlphaFoldDB" id="A0AAE0M4I2"/>